<sequence>MISYFRSVLSGFLFITFLFPVVMSAQEYRKSPFDKKKPSQERRNVVPKEYMIKLKPGYNSSKIKDLLPDFPIRKIEDLSNDIYHVVYEKDPGLEALVEAAKRSGIVIFAEPNRIYKAY</sequence>
<reference evidence="2" key="1">
    <citation type="journal article" date="2019" name="PLoS Negl. Trop. Dis.">
        <title>Revisiting the worldwide diversity of Leptospira species in the environment.</title>
        <authorList>
            <person name="Vincent A.T."/>
            <person name="Schiettekatte O."/>
            <person name="Bourhy P."/>
            <person name="Veyrier F.J."/>
            <person name="Picardeau M."/>
        </authorList>
    </citation>
    <scope>NUCLEOTIDE SEQUENCE [LARGE SCALE GENOMIC DNA]</scope>
    <source>
        <strain evidence="2">201702690</strain>
    </source>
</reference>
<protein>
    <submittedName>
        <fullName evidence="1">Uncharacterized protein</fullName>
    </submittedName>
</protein>
<dbReference type="RefSeq" id="WP_135644545.1">
    <property type="nucleotide sequence ID" value="NZ_RQER01000006.1"/>
</dbReference>
<name>A0ABY2MCW8_9LEPT</name>
<proteinExistence type="predicted"/>
<evidence type="ECO:0000313" key="2">
    <source>
        <dbReference type="Proteomes" id="UP000297273"/>
    </source>
</evidence>
<comment type="caution">
    <text evidence="1">The sequence shown here is derived from an EMBL/GenBank/DDBJ whole genome shotgun (WGS) entry which is preliminary data.</text>
</comment>
<accession>A0ABY2MCW8</accession>
<organism evidence="1 2">
    <name type="scientific">Leptospira langatensis</name>
    <dbReference type="NCBI Taxonomy" id="2484983"/>
    <lineage>
        <taxon>Bacteria</taxon>
        <taxon>Pseudomonadati</taxon>
        <taxon>Spirochaetota</taxon>
        <taxon>Spirochaetia</taxon>
        <taxon>Leptospirales</taxon>
        <taxon>Leptospiraceae</taxon>
        <taxon>Leptospira</taxon>
    </lineage>
</organism>
<evidence type="ECO:0000313" key="1">
    <source>
        <dbReference type="EMBL" id="TGL41978.1"/>
    </source>
</evidence>
<dbReference type="Proteomes" id="UP000297273">
    <property type="component" value="Unassembled WGS sequence"/>
</dbReference>
<gene>
    <name evidence="1" type="ORF">EHQ53_07195</name>
</gene>
<dbReference type="EMBL" id="RQGC01000004">
    <property type="protein sequence ID" value="TGL41978.1"/>
    <property type="molecule type" value="Genomic_DNA"/>
</dbReference>
<keyword evidence="2" id="KW-1185">Reference proteome</keyword>